<feature type="transmembrane region" description="Helical" evidence="7">
    <location>
        <begin position="327"/>
        <end position="346"/>
    </location>
</feature>
<accession>A0ABS6XE74</accession>
<dbReference type="Pfam" id="PF13440">
    <property type="entry name" value="Polysacc_synt_3"/>
    <property type="match status" value="1"/>
</dbReference>
<dbReference type="RefSeq" id="WP_199110482.1">
    <property type="nucleotide sequence ID" value="NZ_JAHWXQ010000003.1"/>
</dbReference>
<keyword evidence="3" id="KW-1003">Cell membrane</keyword>
<gene>
    <name evidence="8" type="ORF">KYK27_13035</name>
</gene>
<feature type="transmembrane region" description="Helical" evidence="7">
    <location>
        <begin position="414"/>
        <end position="434"/>
    </location>
</feature>
<feature type="transmembrane region" description="Helical" evidence="7">
    <location>
        <begin position="81"/>
        <end position="104"/>
    </location>
</feature>
<dbReference type="CDD" id="cd13127">
    <property type="entry name" value="MATE_tuaB_like"/>
    <property type="match status" value="1"/>
</dbReference>
<name>A0ABS6XE74_9BACT</name>
<evidence type="ECO:0000256" key="6">
    <source>
        <dbReference type="ARBA" id="ARBA00023136"/>
    </source>
</evidence>
<proteinExistence type="inferred from homology"/>
<evidence type="ECO:0000256" key="2">
    <source>
        <dbReference type="ARBA" id="ARBA00007430"/>
    </source>
</evidence>
<feature type="transmembrane region" description="Helical" evidence="7">
    <location>
        <begin position="286"/>
        <end position="307"/>
    </location>
</feature>
<evidence type="ECO:0000256" key="1">
    <source>
        <dbReference type="ARBA" id="ARBA00004651"/>
    </source>
</evidence>
<feature type="transmembrane region" description="Helical" evidence="7">
    <location>
        <begin position="358"/>
        <end position="375"/>
    </location>
</feature>
<comment type="subcellular location">
    <subcellularLocation>
        <location evidence="1">Cell membrane</location>
        <topology evidence="1">Multi-pass membrane protein</topology>
    </subcellularLocation>
</comment>
<keyword evidence="5 7" id="KW-1133">Transmembrane helix</keyword>
<keyword evidence="4 7" id="KW-0812">Transmembrane</keyword>
<feature type="transmembrane region" description="Helical" evidence="7">
    <location>
        <begin position="42"/>
        <end position="60"/>
    </location>
</feature>
<evidence type="ECO:0000313" key="8">
    <source>
        <dbReference type="EMBL" id="MBW3365979.1"/>
    </source>
</evidence>
<dbReference type="PANTHER" id="PTHR30250">
    <property type="entry name" value="PST FAMILY PREDICTED COLANIC ACID TRANSPORTER"/>
    <property type="match status" value="1"/>
</dbReference>
<protein>
    <submittedName>
        <fullName evidence="8">Lipopolysaccharide biosynthesis protein</fullName>
    </submittedName>
</protein>
<keyword evidence="9" id="KW-1185">Reference proteome</keyword>
<reference evidence="8 9" key="1">
    <citation type="submission" date="2021-07" db="EMBL/GenBank/DDBJ databases">
        <authorList>
            <person name="Kim M.K."/>
        </authorList>
    </citation>
    <scope>NUCLEOTIDE SEQUENCE [LARGE SCALE GENOMIC DNA]</scope>
    <source>
        <strain evidence="8 9">HLY7-15</strain>
    </source>
</reference>
<feature type="transmembrane region" description="Helical" evidence="7">
    <location>
        <begin position="381"/>
        <end position="402"/>
    </location>
</feature>
<organism evidence="8 9">
    <name type="scientific">Pontibacter populi</name>
    <dbReference type="NCBI Taxonomy" id="890055"/>
    <lineage>
        <taxon>Bacteria</taxon>
        <taxon>Pseudomonadati</taxon>
        <taxon>Bacteroidota</taxon>
        <taxon>Cytophagia</taxon>
        <taxon>Cytophagales</taxon>
        <taxon>Hymenobacteraceae</taxon>
        <taxon>Pontibacter</taxon>
    </lineage>
</organism>
<evidence type="ECO:0000256" key="7">
    <source>
        <dbReference type="SAM" id="Phobius"/>
    </source>
</evidence>
<feature type="transmembrane region" description="Helical" evidence="7">
    <location>
        <begin position="173"/>
        <end position="194"/>
    </location>
</feature>
<dbReference type="Proteomes" id="UP000774935">
    <property type="component" value="Unassembled WGS sequence"/>
</dbReference>
<keyword evidence="6 7" id="KW-0472">Membrane</keyword>
<evidence type="ECO:0000256" key="3">
    <source>
        <dbReference type="ARBA" id="ARBA00022475"/>
    </source>
</evidence>
<comment type="similarity">
    <text evidence="2">Belongs to the polysaccharide synthase family.</text>
</comment>
<evidence type="ECO:0000256" key="5">
    <source>
        <dbReference type="ARBA" id="ARBA00022989"/>
    </source>
</evidence>
<evidence type="ECO:0000313" key="9">
    <source>
        <dbReference type="Proteomes" id="UP000774935"/>
    </source>
</evidence>
<sequence>MGQSLASKAISGLKWNTISTIANAVMQIGYTSIMARLLDPEAFGLVAISIIILQFGGYFANMGLNKALIQIDELKNEHIRAAFTSSFLLGLVFTGLVCALAPLAAQLFKNPDVAPVVRVMSLTFLVNGMSATAFSLLERNMRFKAISILETSSYVISYLGIGVLLAYLDFGVYSLIIASLSQATIVGLSSYAIVRHNIIMLFKWSAWKPLFSYGSKMSVNSLLEWFSASLPSILIGRLLGDYKLGIYDRAHKLVSLPMYMLTRTISKVIFPSFSKMQADNEKLGKVYLSSITLVIALVIPACAGIFVAAPELVYVLLGKQWGESVPILQILSFAVAINLITMFAGIICDAKAALNSKIVLNIVFVSVLGILMFSLKGFGLQGFAMAFLLAELVRTLFYQRAMHKILILPYRQQLSVYLPGIINGAVIGVLLYLFSSFLRTTALAPLLILVAQVITGAILLAILSLLFPHKILKSEIQAILTKTGLSDKLSTRSGRAFQLYKSYILNTK</sequence>
<feature type="transmembrane region" description="Helical" evidence="7">
    <location>
        <begin position="446"/>
        <end position="467"/>
    </location>
</feature>
<feature type="transmembrane region" description="Helical" evidence="7">
    <location>
        <begin position="116"/>
        <end position="136"/>
    </location>
</feature>
<dbReference type="EMBL" id="JAHWXQ010000003">
    <property type="protein sequence ID" value="MBW3365979.1"/>
    <property type="molecule type" value="Genomic_DNA"/>
</dbReference>
<dbReference type="PANTHER" id="PTHR30250:SF10">
    <property type="entry name" value="LIPOPOLYSACCHARIDE BIOSYNTHESIS PROTEIN WZXC"/>
    <property type="match status" value="1"/>
</dbReference>
<comment type="caution">
    <text evidence="8">The sequence shown here is derived from an EMBL/GenBank/DDBJ whole genome shotgun (WGS) entry which is preliminary data.</text>
</comment>
<feature type="transmembrane region" description="Helical" evidence="7">
    <location>
        <begin position="148"/>
        <end position="167"/>
    </location>
</feature>
<dbReference type="InterPro" id="IPR050833">
    <property type="entry name" value="Poly_Biosynth_Transport"/>
</dbReference>
<evidence type="ECO:0000256" key="4">
    <source>
        <dbReference type="ARBA" id="ARBA00022692"/>
    </source>
</evidence>